<dbReference type="GO" id="GO:1902936">
    <property type="term" value="F:phosphatidylinositol bisphosphate binding"/>
    <property type="evidence" value="ECO:0007669"/>
    <property type="project" value="TreeGrafter"/>
</dbReference>
<dbReference type="InterPro" id="IPR001251">
    <property type="entry name" value="CRAL-TRIO_dom"/>
</dbReference>
<name>A0A2H4RMS9_HELME</name>
<dbReference type="EMBL" id="MG434629">
    <property type="protein sequence ID" value="ATY51935.1"/>
    <property type="molecule type" value="mRNA"/>
</dbReference>
<reference evidence="2" key="1">
    <citation type="journal article" date="2017" name="Genome Biol. Evol.">
        <title>Copy Number Variation and Expression Analysis Reveals a Nonorthologous Pinta Gene Family Member Involved in Butterfly Vision.</title>
        <authorList>
            <person name="Macias-Munoz A."/>
            <person name="McCulloch K.J."/>
            <person name="Briscoe A.D."/>
        </authorList>
    </citation>
    <scope>NUCLEOTIDE SEQUENCE</scope>
</reference>
<accession>A0A2H4RMS9</accession>
<dbReference type="PANTHER" id="PTHR10174:SF222">
    <property type="entry name" value="GH10083P-RELATED"/>
    <property type="match status" value="1"/>
</dbReference>
<feature type="domain" description="CRAL-TRIO" evidence="1">
    <location>
        <begin position="156"/>
        <end position="252"/>
    </location>
</feature>
<dbReference type="InterPro" id="IPR036865">
    <property type="entry name" value="CRAL-TRIO_dom_sf"/>
</dbReference>
<dbReference type="CDD" id="cd00170">
    <property type="entry name" value="SEC14"/>
    <property type="match status" value="1"/>
</dbReference>
<dbReference type="PROSITE" id="PS50191">
    <property type="entry name" value="CRAL_TRIO"/>
    <property type="match status" value="1"/>
</dbReference>
<dbReference type="AlphaFoldDB" id="A0A2H4RMS9"/>
<dbReference type="PANTHER" id="PTHR10174">
    <property type="entry name" value="ALPHA-TOCOPHEROL TRANSFER PROTEIN-RELATED"/>
    <property type="match status" value="1"/>
</dbReference>
<protein>
    <submittedName>
        <fullName evidence="2">CTD23</fullName>
    </submittedName>
</protein>
<sequence>MELLPDISIFQFNNNTLNFVRKQYGLENKEILEDSIDHLVEWIKKQEHFMRKDFCKAREYLERLIIFNKGSLEKSKLKLDKLCTFRTLLPFFFQSFDIDNCQLLKELPKMTKEYYRVFVFKNYGQRFDGGFLDFFRYTLAIEFVHAHDYCTGVIGVFDYSDANIMEVLKALNLVELQQVLSLIQEGYGMRIKGLYFTTPSKAVDILIGLMKQVVSSKIGDRIKVFKSIDCLYDVIPKEMLPSDYGGKEKSMDELQSKLQFNKYFDYMNEARTNEALRSEEKFNNQCMGMPGSFRKLNVD</sequence>
<proteinExistence type="evidence at transcript level"/>
<organism evidence="2">
    <name type="scientific">Heliconius melpomene</name>
    <name type="common">Postman butterfly</name>
    <dbReference type="NCBI Taxonomy" id="34740"/>
    <lineage>
        <taxon>Eukaryota</taxon>
        <taxon>Metazoa</taxon>
        <taxon>Ecdysozoa</taxon>
        <taxon>Arthropoda</taxon>
        <taxon>Hexapoda</taxon>
        <taxon>Insecta</taxon>
        <taxon>Pterygota</taxon>
        <taxon>Neoptera</taxon>
        <taxon>Endopterygota</taxon>
        <taxon>Lepidoptera</taxon>
        <taxon>Glossata</taxon>
        <taxon>Ditrysia</taxon>
        <taxon>Papilionoidea</taxon>
        <taxon>Nymphalidae</taxon>
        <taxon>Heliconiinae</taxon>
        <taxon>Heliconiini</taxon>
        <taxon>Heliconius</taxon>
    </lineage>
</organism>
<dbReference type="Gene3D" id="3.40.525.10">
    <property type="entry name" value="CRAL-TRIO lipid binding domain"/>
    <property type="match status" value="1"/>
</dbReference>
<dbReference type="Pfam" id="PF00650">
    <property type="entry name" value="CRAL_TRIO"/>
    <property type="match status" value="1"/>
</dbReference>
<dbReference type="SUPFAM" id="SSF52087">
    <property type="entry name" value="CRAL/TRIO domain"/>
    <property type="match status" value="1"/>
</dbReference>
<evidence type="ECO:0000313" key="2">
    <source>
        <dbReference type="EMBL" id="ATY51935.1"/>
    </source>
</evidence>
<evidence type="ECO:0000259" key="1">
    <source>
        <dbReference type="PROSITE" id="PS50191"/>
    </source>
</evidence>
<dbReference type="GO" id="GO:0016020">
    <property type="term" value="C:membrane"/>
    <property type="evidence" value="ECO:0007669"/>
    <property type="project" value="TreeGrafter"/>
</dbReference>